<dbReference type="PANTHER" id="PTHR43667:SF1">
    <property type="entry name" value="CYCLOPROPANE-FATTY-ACYL-PHOSPHOLIPID SYNTHASE"/>
    <property type="match status" value="1"/>
</dbReference>
<evidence type="ECO:0000256" key="4">
    <source>
        <dbReference type="ARBA" id="ARBA00022691"/>
    </source>
</evidence>
<evidence type="ECO:0000256" key="2">
    <source>
        <dbReference type="ARBA" id="ARBA00022603"/>
    </source>
</evidence>
<dbReference type="SUPFAM" id="SSF53335">
    <property type="entry name" value="S-adenosyl-L-methionine-dependent methyltransferases"/>
    <property type="match status" value="1"/>
</dbReference>
<keyword evidence="5" id="KW-0443">Lipid metabolism</keyword>
<dbReference type="InterPro" id="IPR050723">
    <property type="entry name" value="CFA/CMAS"/>
</dbReference>
<comment type="similarity">
    <text evidence="1">Belongs to the CFA/CMAS family.</text>
</comment>
<keyword evidence="7" id="KW-1185">Reference proteome</keyword>
<evidence type="ECO:0000256" key="5">
    <source>
        <dbReference type="ARBA" id="ARBA00023098"/>
    </source>
</evidence>
<keyword evidence="2" id="KW-0489">Methyltransferase</keyword>
<dbReference type="AlphaFoldDB" id="A0A9X2J2C1"/>
<proteinExistence type="inferred from homology"/>
<keyword evidence="4" id="KW-0949">S-adenosyl-L-methionine</keyword>
<dbReference type="EMBL" id="JAMRXG010000034">
    <property type="protein sequence ID" value="MCM6779020.1"/>
    <property type="molecule type" value="Genomic_DNA"/>
</dbReference>
<dbReference type="RefSeq" id="WP_251918838.1">
    <property type="nucleotide sequence ID" value="NZ_JAMRXG010000034.1"/>
</dbReference>
<evidence type="ECO:0000256" key="1">
    <source>
        <dbReference type="ARBA" id="ARBA00010815"/>
    </source>
</evidence>
<dbReference type="CDD" id="cd02440">
    <property type="entry name" value="AdoMet_MTases"/>
    <property type="match status" value="1"/>
</dbReference>
<keyword evidence="3" id="KW-0808">Transferase</keyword>
<accession>A0A9X2J2C1</accession>
<gene>
    <name evidence="6" type="ORF">NDR86_36645</name>
</gene>
<evidence type="ECO:0000313" key="6">
    <source>
        <dbReference type="EMBL" id="MCM6779020.1"/>
    </source>
</evidence>
<organism evidence="6 7">
    <name type="scientific">Nocardia pulmonis</name>
    <dbReference type="NCBI Taxonomy" id="2951408"/>
    <lineage>
        <taxon>Bacteria</taxon>
        <taxon>Bacillati</taxon>
        <taxon>Actinomycetota</taxon>
        <taxon>Actinomycetes</taxon>
        <taxon>Mycobacteriales</taxon>
        <taxon>Nocardiaceae</taxon>
        <taxon>Nocardia</taxon>
    </lineage>
</organism>
<dbReference type="InterPro" id="IPR029063">
    <property type="entry name" value="SAM-dependent_MTases_sf"/>
</dbReference>
<dbReference type="GO" id="GO:0032259">
    <property type="term" value="P:methylation"/>
    <property type="evidence" value="ECO:0007669"/>
    <property type="project" value="UniProtKB-KW"/>
</dbReference>
<evidence type="ECO:0000256" key="3">
    <source>
        <dbReference type="ARBA" id="ARBA00022679"/>
    </source>
</evidence>
<dbReference type="PIRSF" id="PIRSF003085">
    <property type="entry name" value="CMAS"/>
    <property type="match status" value="1"/>
</dbReference>
<dbReference type="Pfam" id="PF02353">
    <property type="entry name" value="CMAS"/>
    <property type="match status" value="1"/>
</dbReference>
<dbReference type="Gene3D" id="3.40.50.150">
    <property type="entry name" value="Vaccinia Virus protein VP39"/>
    <property type="match status" value="1"/>
</dbReference>
<sequence>MTTDAGYLGASEAAIRSHYDVGNDFYALWLDPSLTYSCALWEDPHGTGGTDTLDAAQQRKHDLLIEGTRAAGRERVLDVGSGWGALLRRLVERHEVRQVVGLTLSRAQAEAVGAWADDRYEIRVENWVDHRPEEHYDAIISIGAFEHFADMGLRRHERVAAYRDFFLRCRDWLPPGGRLGLQSMLKGNNTRMGRQTVRDLLFMIDRIFPESELPWLSEIFEASERLLDVVWVRNDADHYARTCREWNRRMLAQRERAEELVGADVVADYERYLNAAADAFTKRHFGLGRLIFERV</sequence>
<dbReference type="InterPro" id="IPR003333">
    <property type="entry name" value="CMAS"/>
</dbReference>
<protein>
    <submittedName>
        <fullName evidence="6">Cyclopropane-fatty-acyl-phospholipid synthase family protein</fullName>
    </submittedName>
</protein>
<dbReference type="Proteomes" id="UP001139157">
    <property type="component" value="Unassembled WGS sequence"/>
</dbReference>
<evidence type="ECO:0000313" key="7">
    <source>
        <dbReference type="Proteomes" id="UP001139157"/>
    </source>
</evidence>
<dbReference type="GO" id="GO:0008610">
    <property type="term" value="P:lipid biosynthetic process"/>
    <property type="evidence" value="ECO:0007669"/>
    <property type="project" value="InterPro"/>
</dbReference>
<reference evidence="6" key="1">
    <citation type="submission" date="2022-06" db="EMBL/GenBank/DDBJ databases">
        <title>Novel species in genus nocardia.</title>
        <authorList>
            <person name="Li F."/>
        </authorList>
    </citation>
    <scope>NUCLEOTIDE SEQUENCE</scope>
    <source>
        <strain evidence="6">CDC141</strain>
    </source>
</reference>
<dbReference type="PANTHER" id="PTHR43667">
    <property type="entry name" value="CYCLOPROPANE-FATTY-ACYL-PHOSPHOLIPID SYNTHASE"/>
    <property type="match status" value="1"/>
</dbReference>
<comment type="caution">
    <text evidence="6">The sequence shown here is derived from an EMBL/GenBank/DDBJ whole genome shotgun (WGS) entry which is preliminary data.</text>
</comment>
<name>A0A9X2J2C1_9NOCA</name>
<dbReference type="GO" id="GO:0008168">
    <property type="term" value="F:methyltransferase activity"/>
    <property type="evidence" value="ECO:0007669"/>
    <property type="project" value="UniProtKB-KW"/>
</dbReference>